<comment type="caution">
    <text evidence="6">The sequence shown here is derived from an EMBL/GenBank/DDBJ whole genome shotgun (WGS) entry which is preliminary data.</text>
</comment>
<accession>A0ABS9NMC3</accession>
<evidence type="ECO:0000256" key="1">
    <source>
        <dbReference type="ARBA" id="ARBA00004496"/>
    </source>
</evidence>
<reference evidence="6 7" key="1">
    <citation type="submission" date="2022-02" db="EMBL/GenBank/DDBJ databases">
        <title>Genome sequence data of Kingella unionensis sp. nov. strain CICC 24913 (CCUG 75125).</title>
        <authorList>
            <person name="Xiao M."/>
        </authorList>
    </citation>
    <scope>NUCLEOTIDE SEQUENCE [LARGE SCALE GENOMIC DNA]</scope>
    <source>
        <strain evidence="6 7">CICC 24913</strain>
    </source>
</reference>
<keyword evidence="2" id="KW-0963">Cytoplasm</keyword>
<name>A0ABS9NMC3_9NEIS</name>
<dbReference type="InterPro" id="IPR012312">
    <property type="entry name" value="Hemerythrin-like"/>
</dbReference>
<organism evidence="6 7">
    <name type="scientific">Kingella pumchi</name>
    <dbReference type="NCBI Taxonomy" id="2779506"/>
    <lineage>
        <taxon>Bacteria</taxon>
        <taxon>Pseudomonadati</taxon>
        <taxon>Pseudomonadota</taxon>
        <taxon>Betaproteobacteria</taxon>
        <taxon>Neisseriales</taxon>
        <taxon>Neisseriaceae</taxon>
        <taxon>Kingella</taxon>
    </lineage>
</organism>
<dbReference type="PANTHER" id="PTHR36438:SF1">
    <property type="entry name" value="IRON-SULFUR CLUSTER REPAIR PROTEIN YTFE"/>
    <property type="match status" value="1"/>
</dbReference>
<dbReference type="RefSeq" id="WP_238746284.1">
    <property type="nucleotide sequence ID" value="NZ_JAKOOW010000018.1"/>
</dbReference>
<dbReference type="EMBL" id="JAKOOW010000018">
    <property type="protein sequence ID" value="MCG6503722.1"/>
    <property type="molecule type" value="Genomic_DNA"/>
</dbReference>
<keyword evidence="3" id="KW-0479">Metal-binding</keyword>
<evidence type="ECO:0000256" key="3">
    <source>
        <dbReference type="ARBA" id="ARBA00022723"/>
    </source>
</evidence>
<protein>
    <submittedName>
        <fullName evidence="6">Hemerythrin domain-containing protein</fullName>
    </submittedName>
</protein>
<dbReference type="Pfam" id="PF01814">
    <property type="entry name" value="Hemerythrin"/>
    <property type="match status" value="1"/>
</dbReference>
<evidence type="ECO:0000313" key="7">
    <source>
        <dbReference type="Proteomes" id="UP001298424"/>
    </source>
</evidence>
<feature type="domain" description="Hemerythrin-like" evidence="5">
    <location>
        <begin position="17"/>
        <end position="153"/>
    </location>
</feature>
<sequence length="157" mass="18032">MTDLTLWQSAPLDATVDHILSRYHDTHRRQFDDFIPLAEKVATVHADSFPADIVPLLHAIADELRNHMMKEERVLFPMIKQGAGRGAAMPIRMMMHEHGEHESAISQLLALTHDLTPPENACGSWRKLYEELREFVDDLNDHIELENTILFQRALNS</sequence>
<comment type="subcellular location">
    <subcellularLocation>
        <location evidence="1">Cytoplasm</location>
    </subcellularLocation>
</comment>
<dbReference type="InterPro" id="IPR019903">
    <property type="entry name" value="RIC_family"/>
</dbReference>
<proteinExistence type="predicted"/>
<keyword evidence="7" id="KW-1185">Reference proteome</keyword>
<dbReference type="PANTHER" id="PTHR36438">
    <property type="entry name" value="IRON-SULFUR CLUSTER REPAIR PROTEIN YTFE"/>
    <property type="match status" value="1"/>
</dbReference>
<dbReference type="Proteomes" id="UP001298424">
    <property type="component" value="Unassembled WGS sequence"/>
</dbReference>
<dbReference type="Gene3D" id="1.20.120.520">
    <property type="entry name" value="nmb1532 protein domain like"/>
    <property type="match status" value="1"/>
</dbReference>
<gene>
    <name evidence="6" type="ORF">MB824_04315</name>
</gene>
<evidence type="ECO:0000259" key="5">
    <source>
        <dbReference type="Pfam" id="PF01814"/>
    </source>
</evidence>
<evidence type="ECO:0000313" key="6">
    <source>
        <dbReference type="EMBL" id="MCG6503722.1"/>
    </source>
</evidence>
<evidence type="ECO:0000256" key="2">
    <source>
        <dbReference type="ARBA" id="ARBA00022490"/>
    </source>
</evidence>
<keyword evidence="4" id="KW-0408">Iron</keyword>
<evidence type="ECO:0000256" key="4">
    <source>
        <dbReference type="ARBA" id="ARBA00023004"/>
    </source>
</evidence>